<evidence type="ECO:0000256" key="6">
    <source>
        <dbReference type="ARBA" id="ARBA00023040"/>
    </source>
</evidence>
<keyword evidence="9" id="KW-0325">Glycoprotein</keyword>
<dbReference type="GO" id="GO:0005886">
    <property type="term" value="C:plasma membrane"/>
    <property type="evidence" value="ECO:0007669"/>
    <property type="project" value="UniProtKB-SubCell"/>
</dbReference>
<comment type="caution">
    <text evidence="12">The sequence shown here is derived from an EMBL/GenBank/DDBJ whole genome shotgun (WGS) entry which is preliminary data.</text>
</comment>
<evidence type="ECO:0000256" key="8">
    <source>
        <dbReference type="ARBA" id="ARBA00023170"/>
    </source>
</evidence>
<dbReference type="Pfam" id="PF01094">
    <property type="entry name" value="ANF_receptor"/>
    <property type="match status" value="1"/>
</dbReference>
<evidence type="ECO:0000256" key="4">
    <source>
        <dbReference type="ARBA" id="ARBA00022729"/>
    </source>
</evidence>
<accession>A0AAV7NYU3</accession>
<comment type="subcellular location">
    <subcellularLocation>
        <location evidence="1">Cell membrane</location>
        <topology evidence="1">Multi-pass membrane protein</topology>
    </subcellularLocation>
</comment>
<evidence type="ECO:0000313" key="12">
    <source>
        <dbReference type="EMBL" id="KAJ1121238.1"/>
    </source>
</evidence>
<keyword evidence="8" id="KW-0675">Receptor</keyword>
<sequence>MGHFGWTWIGMIISDDELGLQGGQEMKRMIEERGGCVAFIEKVHLSYARELFLHIVDIAQMHNVKVIIIHSPEVHVKMLMEAFLAQNVTDKVFVFSASFTLTIGLFRRETWKIFNGSLGLAPHATKMPDFEDFLSHIHPSRDPNDVFVKHFWEKMFKCKWPGPQETKEMTALEKEERSIFCSESQTLEKKHSDFFELYDLSYTYHTYLAVFALAHSLNVLMTCKPGRGPFLEGACADVHSIQPWQVKEWQNLMY</sequence>
<keyword evidence="4" id="KW-0732">Signal</keyword>
<keyword evidence="13" id="KW-1185">Reference proteome</keyword>
<evidence type="ECO:0000256" key="9">
    <source>
        <dbReference type="ARBA" id="ARBA00023180"/>
    </source>
</evidence>
<keyword evidence="6" id="KW-0297">G-protein coupled receptor</keyword>
<evidence type="ECO:0000259" key="11">
    <source>
        <dbReference type="Pfam" id="PF01094"/>
    </source>
</evidence>
<dbReference type="InterPro" id="IPR028082">
    <property type="entry name" value="Peripla_BP_I"/>
</dbReference>
<keyword evidence="5" id="KW-1133">Transmembrane helix</keyword>
<evidence type="ECO:0000256" key="2">
    <source>
        <dbReference type="ARBA" id="ARBA00022475"/>
    </source>
</evidence>
<dbReference type="PANTHER" id="PTHR24061:SF0">
    <property type="entry name" value="C-FAMILY ODORANT RECEPTOR OLFCT1"/>
    <property type="match status" value="1"/>
</dbReference>
<dbReference type="PRINTS" id="PR00592">
    <property type="entry name" value="CASENSINGR"/>
</dbReference>
<dbReference type="Proteomes" id="UP001066276">
    <property type="component" value="Chromosome 8"/>
</dbReference>
<proteinExistence type="predicted"/>
<reference evidence="12" key="1">
    <citation type="journal article" date="2022" name="bioRxiv">
        <title>Sequencing and chromosome-scale assembly of the giantPleurodeles waltlgenome.</title>
        <authorList>
            <person name="Brown T."/>
            <person name="Elewa A."/>
            <person name="Iarovenko S."/>
            <person name="Subramanian E."/>
            <person name="Araus A.J."/>
            <person name="Petzold A."/>
            <person name="Susuki M."/>
            <person name="Suzuki K.-i.T."/>
            <person name="Hayashi T."/>
            <person name="Toyoda A."/>
            <person name="Oliveira C."/>
            <person name="Osipova E."/>
            <person name="Leigh N.D."/>
            <person name="Simon A."/>
            <person name="Yun M.H."/>
        </authorList>
    </citation>
    <scope>NUCLEOTIDE SEQUENCE</scope>
    <source>
        <strain evidence="12">20211129_DDA</strain>
        <tissue evidence="12">Liver</tissue>
    </source>
</reference>
<dbReference type="FunFam" id="3.40.50.2300:FF:000016">
    <property type="entry name" value="Taste 1 receptor member 2"/>
    <property type="match status" value="1"/>
</dbReference>
<dbReference type="EMBL" id="JANPWB010000012">
    <property type="protein sequence ID" value="KAJ1121238.1"/>
    <property type="molecule type" value="Genomic_DNA"/>
</dbReference>
<organism evidence="12 13">
    <name type="scientific">Pleurodeles waltl</name>
    <name type="common">Iberian ribbed newt</name>
    <dbReference type="NCBI Taxonomy" id="8319"/>
    <lineage>
        <taxon>Eukaryota</taxon>
        <taxon>Metazoa</taxon>
        <taxon>Chordata</taxon>
        <taxon>Craniata</taxon>
        <taxon>Vertebrata</taxon>
        <taxon>Euteleostomi</taxon>
        <taxon>Amphibia</taxon>
        <taxon>Batrachia</taxon>
        <taxon>Caudata</taxon>
        <taxon>Salamandroidea</taxon>
        <taxon>Salamandridae</taxon>
        <taxon>Pleurodelinae</taxon>
        <taxon>Pleurodeles</taxon>
    </lineage>
</organism>
<gene>
    <name evidence="12" type="ORF">NDU88_009356</name>
</gene>
<dbReference type="InterPro" id="IPR001828">
    <property type="entry name" value="ANF_lig-bd_rcpt"/>
</dbReference>
<evidence type="ECO:0000256" key="1">
    <source>
        <dbReference type="ARBA" id="ARBA00004651"/>
    </source>
</evidence>
<dbReference type="SUPFAM" id="SSF53822">
    <property type="entry name" value="Periplasmic binding protein-like I"/>
    <property type="match status" value="1"/>
</dbReference>
<dbReference type="PANTHER" id="PTHR24061">
    <property type="entry name" value="CALCIUM-SENSING RECEPTOR-RELATED"/>
    <property type="match status" value="1"/>
</dbReference>
<protein>
    <recommendedName>
        <fullName evidence="11">Receptor ligand binding region domain-containing protein</fullName>
    </recommendedName>
</protein>
<dbReference type="InterPro" id="IPR000068">
    <property type="entry name" value="GPCR_3_Ca_sens_rcpt-rel"/>
</dbReference>
<keyword evidence="7" id="KW-0472">Membrane</keyword>
<dbReference type="GO" id="GO:0004930">
    <property type="term" value="F:G protein-coupled receptor activity"/>
    <property type="evidence" value="ECO:0007669"/>
    <property type="project" value="UniProtKB-KW"/>
</dbReference>
<keyword evidence="3" id="KW-0812">Transmembrane</keyword>
<evidence type="ECO:0000256" key="5">
    <source>
        <dbReference type="ARBA" id="ARBA00022989"/>
    </source>
</evidence>
<keyword evidence="2" id="KW-1003">Cell membrane</keyword>
<evidence type="ECO:0000256" key="7">
    <source>
        <dbReference type="ARBA" id="ARBA00023136"/>
    </source>
</evidence>
<evidence type="ECO:0000256" key="3">
    <source>
        <dbReference type="ARBA" id="ARBA00022692"/>
    </source>
</evidence>
<dbReference type="Gene3D" id="3.40.50.2300">
    <property type="match status" value="2"/>
</dbReference>
<name>A0AAV7NYU3_PLEWA</name>
<evidence type="ECO:0000313" key="13">
    <source>
        <dbReference type="Proteomes" id="UP001066276"/>
    </source>
</evidence>
<feature type="domain" description="Receptor ligand binding region" evidence="11">
    <location>
        <begin position="3"/>
        <end position="252"/>
    </location>
</feature>
<keyword evidence="10" id="KW-0807">Transducer</keyword>
<dbReference type="AlphaFoldDB" id="A0AAV7NYU3"/>
<evidence type="ECO:0000256" key="10">
    <source>
        <dbReference type="ARBA" id="ARBA00023224"/>
    </source>
</evidence>